<feature type="compositionally biased region" description="Polar residues" evidence="1">
    <location>
        <begin position="93"/>
        <end position="109"/>
    </location>
</feature>
<dbReference type="Proteomes" id="UP000023152">
    <property type="component" value="Unassembled WGS sequence"/>
</dbReference>
<dbReference type="AlphaFoldDB" id="X6NA35"/>
<reference evidence="2 3" key="1">
    <citation type="journal article" date="2013" name="Curr. Biol.">
        <title>The Genome of the Foraminiferan Reticulomyxa filosa.</title>
        <authorList>
            <person name="Glockner G."/>
            <person name="Hulsmann N."/>
            <person name="Schleicher M."/>
            <person name="Noegel A.A."/>
            <person name="Eichinger L."/>
            <person name="Gallinger C."/>
            <person name="Pawlowski J."/>
            <person name="Sierra R."/>
            <person name="Euteneuer U."/>
            <person name="Pillet L."/>
            <person name="Moustafa A."/>
            <person name="Platzer M."/>
            <person name="Groth M."/>
            <person name="Szafranski K."/>
            <person name="Schliwa M."/>
        </authorList>
    </citation>
    <scope>NUCLEOTIDE SEQUENCE [LARGE SCALE GENOMIC DNA]</scope>
</reference>
<keyword evidence="3" id="KW-1185">Reference proteome</keyword>
<feature type="region of interest" description="Disordered" evidence="1">
    <location>
        <begin position="1"/>
        <end position="22"/>
    </location>
</feature>
<sequence>MCDIQNNSNKQSSRRKTDKHEVKVSKIWCSNFHRYKIRIITKWTQKKQHTINEKESEHNESSNVNEVLPQRSQEASESVASSSEDGGEAPSKRATTSQKWNSASSPNQKYSRKQDPPYNPKNDPALNVLNPLQMTLDQTLIGVASNGGSRGWAEKGEEEKVPSSSGSLKQSNNLSIPLLGQCSIESLLAQMKHGTECLHSFANAIKLFSREQIKQCDETLKLLQKSKQEYVVSII</sequence>
<evidence type="ECO:0000313" key="2">
    <source>
        <dbReference type="EMBL" id="ETO23160.1"/>
    </source>
</evidence>
<comment type="caution">
    <text evidence="2">The sequence shown here is derived from an EMBL/GenBank/DDBJ whole genome shotgun (WGS) entry which is preliminary data.</text>
</comment>
<feature type="compositionally biased region" description="Polar residues" evidence="1">
    <location>
        <begin position="1"/>
        <end position="11"/>
    </location>
</feature>
<feature type="region of interest" description="Disordered" evidence="1">
    <location>
        <begin position="147"/>
        <end position="169"/>
    </location>
</feature>
<dbReference type="EMBL" id="ASPP01010157">
    <property type="protein sequence ID" value="ETO23160.1"/>
    <property type="molecule type" value="Genomic_DNA"/>
</dbReference>
<name>X6NA35_RETFI</name>
<evidence type="ECO:0000256" key="1">
    <source>
        <dbReference type="SAM" id="MobiDB-lite"/>
    </source>
</evidence>
<feature type="compositionally biased region" description="Basic and acidic residues" evidence="1">
    <location>
        <begin position="152"/>
        <end position="161"/>
    </location>
</feature>
<feature type="compositionally biased region" description="Basic and acidic residues" evidence="1">
    <location>
        <begin position="50"/>
        <end position="60"/>
    </location>
</feature>
<gene>
    <name evidence="2" type="ORF">RFI_14026</name>
</gene>
<evidence type="ECO:0000313" key="3">
    <source>
        <dbReference type="Proteomes" id="UP000023152"/>
    </source>
</evidence>
<organism evidence="2 3">
    <name type="scientific">Reticulomyxa filosa</name>
    <dbReference type="NCBI Taxonomy" id="46433"/>
    <lineage>
        <taxon>Eukaryota</taxon>
        <taxon>Sar</taxon>
        <taxon>Rhizaria</taxon>
        <taxon>Retaria</taxon>
        <taxon>Foraminifera</taxon>
        <taxon>Monothalamids</taxon>
        <taxon>Reticulomyxidae</taxon>
        <taxon>Reticulomyxa</taxon>
    </lineage>
</organism>
<feature type="region of interest" description="Disordered" evidence="1">
    <location>
        <begin position="50"/>
        <end position="127"/>
    </location>
</feature>
<feature type="compositionally biased region" description="Low complexity" evidence="1">
    <location>
        <begin position="61"/>
        <end position="84"/>
    </location>
</feature>
<proteinExistence type="predicted"/>
<accession>X6NA35</accession>
<protein>
    <submittedName>
        <fullName evidence="2">Uncharacterized protein</fullName>
    </submittedName>
</protein>